<feature type="compositionally biased region" description="Gly residues" evidence="1">
    <location>
        <begin position="142"/>
        <end position="152"/>
    </location>
</feature>
<evidence type="ECO:0000256" key="1">
    <source>
        <dbReference type="SAM" id="MobiDB-lite"/>
    </source>
</evidence>
<evidence type="ECO:0000313" key="3">
    <source>
        <dbReference type="Proteomes" id="UP001244552"/>
    </source>
</evidence>
<proteinExistence type="predicted"/>
<keyword evidence="3" id="KW-1185">Reference proteome</keyword>
<feature type="region of interest" description="Disordered" evidence="1">
    <location>
        <begin position="137"/>
        <end position="211"/>
    </location>
</feature>
<organism evidence="2 3">
    <name type="scientific">Azospirillum picis</name>
    <dbReference type="NCBI Taxonomy" id="488438"/>
    <lineage>
        <taxon>Bacteria</taxon>
        <taxon>Pseudomonadati</taxon>
        <taxon>Pseudomonadota</taxon>
        <taxon>Alphaproteobacteria</taxon>
        <taxon>Rhodospirillales</taxon>
        <taxon>Azospirillaceae</taxon>
        <taxon>Azospirillum</taxon>
    </lineage>
</organism>
<feature type="region of interest" description="Disordered" evidence="1">
    <location>
        <begin position="1"/>
        <end position="108"/>
    </location>
</feature>
<feature type="compositionally biased region" description="Basic and acidic residues" evidence="1">
    <location>
        <begin position="18"/>
        <end position="30"/>
    </location>
</feature>
<dbReference type="RefSeq" id="WP_209990824.1">
    <property type="nucleotide sequence ID" value="NZ_JAGINO010000037.1"/>
</dbReference>
<feature type="compositionally biased region" description="Acidic residues" evidence="1">
    <location>
        <begin position="31"/>
        <end position="77"/>
    </location>
</feature>
<comment type="caution">
    <text evidence="2">The sequence shown here is derived from an EMBL/GenBank/DDBJ whole genome shotgun (WGS) entry which is preliminary data.</text>
</comment>
<feature type="compositionally biased region" description="Basic and acidic residues" evidence="1">
    <location>
        <begin position="78"/>
        <end position="96"/>
    </location>
</feature>
<dbReference type="EMBL" id="JAUSVU010000039">
    <property type="protein sequence ID" value="MDQ0537140.1"/>
    <property type="molecule type" value="Genomic_DNA"/>
</dbReference>
<gene>
    <name evidence="2" type="ORF">QO018_006040</name>
</gene>
<name>A0ABU0MUG8_9PROT</name>
<accession>A0ABU0MUG8</accession>
<evidence type="ECO:0000313" key="2">
    <source>
        <dbReference type="EMBL" id="MDQ0537140.1"/>
    </source>
</evidence>
<reference evidence="2 3" key="1">
    <citation type="submission" date="2023-07" db="EMBL/GenBank/DDBJ databases">
        <title>Genomic Encyclopedia of Type Strains, Phase IV (KMG-IV): sequencing the most valuable type-strain genomes for metagenomic binning, comparative biology and taxonomic classification.</title>
        <authorList>
            <person name="Goeker M."/>
        </authorList>
    </citation>
    <scope>NUCLEOTIDE SEQUENCE [LARGE SCALE GENOMIC DNA]</scope>
    <source>
        <strain evidence="2 3">DSM 19922</strain>
    </source>
</reference>
<protein>
    <submittedName>
        <fullName evidence="2">Uncharacterized protein</fullName>
    </submittedName>
</protein>
<sequence>MAKPFNFSAIFGGGNKRVRADGTRRARAEEQQDETVVEEQQDDTTAEDQQDDTTAEDETQDDTTAEDGQQDDTTVEDEPTKETPAEARARARERTRIGTIMTSAAARGRVEAALSMAINTSMSAKAVIQLLGTLPAGASASAGGGNPSGDRGGLASRMAGLGTGAVPPDRGAGNGRAERSTPLTFKEIQANRAARAAGRSGGAAVPGLPRR</sequence>
<dbReference type="Proteomes" id="UP001244552">
    <property type="component" value="Unassembled WGS sequence"/>
</dbReference>